<evidence type="ECO:0000256" key="1">
    <source>
        <dbReference type="SAM" id="Coils"/>
    </source>
</evidence>
<gene>
    <name evidence="2" type="ORF">MEDL_587</name>
</gene>
<dbReference type="AlphaFoldDB" id="A0A8S3PP43"/>
<keyword evidence="1" id="KW-0175">Coiled coil</keyword>
<keyword evidence="3" id="KW-1185">Reference proteome</keyword>
<organism evidence="2 3">
    <name type="scientific">Mytilus edulis</name>
    <name type="common">Blue mussel</name>
    <dbReference type="NCBI Taxonomy" id="6550"/>
    <lineage>
        <taxon>Eukaryota</taxon>
        <taxon>Metazoa</taxon>
        <taxon>Spiralia</taxon>
        <taxon>Lophotrochozoa</taxon>
        <taxon>Mollusca</taxon>
        <taxon>Bivalvia</taxon>
        <taxon>Autobranchia</taxon>
        <taxon>Pteriomorphia</taxon>
        <taxon>Mytilida</taxon>
        <taxon>Mytiloidea</taxon>
        <taxon>Mytilidae</taxon>
        <taxon>Mytilinae</taxon>
        <taxon>Mytilus</taxon>
    </lineage>
</organism>
<protein>
    <submittedName>
        <fullName evidence="2">Uncharacterized protein</fullName>
    </submittedName>
</protein>
<reference evidence="2" key="1">
    <citation type="submission" date="2021-03" db="EMBL/GenBank/DDBJ databases">
        <authorList>
            <person name="Bekaert M."/>
        </authorList>
    </citation>
    <scope>NUCLEOTIDE SEQUENCE</scope>
</reference>
<comment type="caution">
    <text evidence="2">The sequence shown here is derived from an EMBL/GenBank/DDBJ whole genome shotgun (WGS) entry which is preliminary data.</text>
</comment>
<dbReference type="EMBL" id="CAJPWZ010000051">
    <property type="protein sequence ID" value="CAG2184929.1"/>
    <property type="molecule type" value="Genomic_DNA"/>
</dbReference>
<sequence length="564" mass="65936">MYSKEDQLGAFKVTIEEIRHKIQNKIDRLNEEIDEKKKEVTVLKKELKREKKLSEERDIKLAQLEKDKDQLKAEKDQLKAEKQQALSQRNNAMRKLNDLKQNNYNLRFGKTVHDGKLKFSESESSIEVISNVFDEVNNINKEYKAKLQNLSSKFIQLENATKFEIGKLGIENEEKENLTYIETKTDDIDIIDLPGYEFRKKVSRNRSVGITLGYKLELANKIKILPTDSQFVLWFKVSSELLDIDDDIVFGIVYIPPEYTNYSSQDAYNFIENKVYMLDELNIPKKRKSLDRVKNGYGKRLLDLCKGNNLFIVNGRIGDDRQYGKLTCRNSSIVDYCISSVELLKYFTNFHVLDFCTLYSDVHSPLQITLASTKQDVVNNQCLITGTDTCNRPENIKKWDNDKIVDFQNGIDVEEIYALIEDINKVEANMDKNEMNLIVNNMCDLFLDSARATFGVTKTSGLKKYKNKPVKLDKEWFDYDCKFARQNYRKLKRKFKNISSEENRQIMKSSEKQYKKTLDKAIIAHRKKMAKKINTLRSNNSKEYWKLLRSSLLTFKISNFQNTS</sequence>
<dbReference type="Gene3D" id="3.60.10.10">
    <property type="entry name" value="Endonuclease/exonuclease/phosphatase"/>
    <property type="match status" value="1"/>
</dbReference>
<dbReference type="Proteomes" id="UP000683360">
    <property type="component" value="Unassembled WGS sequence"/>
</dbReference>
<feature type="coiled-coil region" evidence="1">
    <location>
        <begin position="12"/>
        <end position="102"/>
    </location>
</feature>
<accession>A0A8S3PP43</accession>
<proteinExistence type="predicted"/>
<dbReference type="OrthoDB" id="6082598at2759"/>
<evidence type="ECO:0000313" key="2">
    <source>
        <dbReference type="EMBL" id="CAG2184929.1"/>
    </source>
</evidence>
<evidence type="ECO:0000313" key="3">
    <source>
        <dbReference type="Proteomes" id="UP000683360"/>
    </source>
</evidence>
<name>A0A8S3PP43_MYTED</name>
<dbReference type="InterPro" id="IPR036691">
    <property type="entry name" value="Endo/exonu/phosph_ase_sf"/>
</dbReference>
<feature type="coiled-coil region" evidence="1">
    <location>
        <begin position="133"/>
        <end position="160"/>
    </location>
</feature>